<evidence type="ECO:0000256" key="13">
    <source>
        <dbReference type="SAM" id="Phobius"/>
    </source>
</evidence>
<keyword evidence="7" id="KW-0443">Lipid metabolism</keyword>
<dbReference type="InterPro" id="IPR043130">
    <property type="entry name" value="CDP-OH_PTrfase_TM_dom"/>
</dbReference>
<sequence length="310" mass="34010">MDPVVWTAFSNPTLLCNERRKWRPYGRRLVLGSLSTWAETLCNLSMGSSTRLPCCTFPRRRRQIARWRACSAPDRPPAPTPPTESAATANTTPATPPPPKTYNLNLGSEEDKAPLPVRVQWRSFWNVPNVLTMTRIVYVPVLTACFYFPVAWSAVVCATLFLVAALTDWLDGYVARQLGVQSAWGSFLDPVADKLMVTAVLVLLTGRFASPTVTIPAAAIILRELAVSALREWMAMRGEHDVVAVGVAGKWKTSVQMVALLVLLLAQPGAGMPLWLTRTGVALLYTAAWLSVVSAAGYFRLAAQRIIDMP</sequence>
<keyword evidence="8 13" id="KW-0472">Membrane</keyword>
<dbReference type="PANTHER" id="PTHR14269">
    <property type="entry name" value="CDP-DIACYLGLYCEROL--GLYCEROL-3-PHOSPHATE 3-PHOSPHATIDYLTRANSFERASE-RELATED"/>
    <property type="match status" value="1"/>
</dbReference>
<dbReference type="InterPro" id="IPR050324">
    <property type="entry name" value="CDP-alcohol_PTase-I"/>
</dbReference>
<comment type="subcellular location">
    <subcellularLocation>
        <location evidence="1">Membrane</location>
        <topology evidence="1">Multi-pass membrane protein</topology>
    </subcellularLocation>
</comment>
<dbReference type="Gene3D" id="1.20.120.1760">
    <property type="match status" value="1"/>
</dbReference>
<dbReference type="PANTHER" id="PTHR14269:SF62">
    <property type="entry name" value="CDP-DIACYLGLYCEROL--GLYCEROL-3-PHOSPHATE 3-PHOSPHATIDYLTRANSFERASE 1, CHLOROPLASTIC"/>
    <property type="match status" value="1"/>
</dbReference>
<name>A0AAV9IW05_CYACA</name>
<dbReference type="GO" id="GO:0046474">
    <property type="term" value="P:glycerophospholipid biosynthetic process"/>
    <property type="evidence" value="ECO:0007669"/>
    <property type="project" value="TreeGrafter"/>
</dbReference>
<evidence type="ECO:0000256" key="11">
    <source>
        <dbReference type="RuleBase" id="RU003750"/>
    </source>
</evidence>
<evidence type="ECO:0000256" key="12">
    <source>
        <dbReference type="SAM" id="MobiDB-lite"/>
    </source>
</evidence>
<keyword evidence="15" id="KW-1185">Reference proteome</keyword>
<evidence type="ECO:0008006" key="16">
    <source>
        <dbReference type="Google" id="ProtNLM"/>
    </source>
</evidence>
<evidence type="ECO:0000256" key="8">
    <source>
        <dbReference type="ARBA" id="ARBA00023136"/>
    </source>
</evidence>
<proteinExistence type="inferred from homology"/>
<evidence type="ECO:0000256" key="10">
    <source>
        <dbReference type="ARBA" id="ARBA00023264"/>
    </source>
</evidence>
<evidence type="ECO:0000256" key="6">
    <source>
        <dbReference type="ARBA" id="ARBA00022989"/>
    </source>
</evidence>
<organism evidence="14 15">
    <name type="scientific">Cyanidium caldarium</name>
    <name type="common">Red alga</name>
    <dbReference type="NCBI Taxonomy" id="2771"/>
    <lineage>
        <taxon>Eukaryota</taxon>
        <taxon>Rhodophyta</taxon>
        <taxon>Bangiophyceae</taxon>
        <taxon>Cyanidiales</taxon>
        <taxon>Cyanidiaceae</taxon>
        <taxon>Cyanidium</taxon>
    </lineage>
</organism>
<evidence type="ECO:0000313" key="15">
    <source>
        <dbReference type="Proteomes" id="UP001301350"/>
    </source>
</evidence>
<gene>
    <name evidence="14" type="ORF">CDCA_CDCA08G2494</name>
</gene>
<dbReference type="GO" id="GO:0016020">
    <property type="term" value="C:membrane"/>
    <property type="evidence" value="ECO:0007669"/>
    <property type="project" value="UniProtKB-SubCell"/>
</dbReference>
<keyword evidence="5 13" id="KW-0812">Transmembrane</keyword>
<evidence type="ECO:0000256" key="3">
    <source>
        <dbReference type="ARBA" id="ARBA00022516"/>
    </source>
</evidence>
<feature type="compositionally biased region" description="Low complexity" evidence="12">
    <location>
        <begin position="83"/>
        <end position="93"/>
    </location>
</feature>
<dbReference type="InterPro" id="IPR048254">
    <property type="entry name" value="CDP_ALCOHOL_P_TRANSF_CS"/>
</dbReference>
<evidence type="ECO:0000256" key="7">
    <source>
        <dbReference type="ARBA" id="ARBA00023098"/>
    </source>
</evidence>
<feature type="transmembrane region" description="Helical" evidence="13">
    <location>
        <begin position="282"/>
        <end position="301"/>
    </location>
</feature>
<keyword evidence="9" id="KW-0594">Phospholipid biosynthesis</keyword>
<evidence type="ECO:0000313" key="14">
    <source>
        <dbReference type="EMBL" id="KAK4536469.1"/>
    </source>
</evidence>
<feature type="region of interest" description="Disordered" evidence="12">
    <location>
        <begin position="71"/>
        <end position="106"/>
    </location>
</feature>
<protein>
    <recommendedName>
        <fullName evidence="16">CDP-diacylglycerol--glycerol-3-phosphate 3-phosphatidyltransferase</fullName>
    </recommendedName>
</protein>
<keyword evidence="10" id="KW-1208">Phospholipid metabolism</keyword>
<evidence type="ECO:0000256" key="2">
    <source>
        <dbReference type="ARBA" id="ARBA00010441"/>
    </source>
</evidence>
<accession>A0AAV9IW05</accession>
<evidence type="ECO:0000256" key="1">
    <source>
        <dbReference type="ARBA" id="ARBA00004141"/>
    </source>
</evidence>
<dbReference type="GO" id="GO:0008444">
    <property type="term" value="F:CDP-diacylglycerol-glycerol-3-phosphate 3-phosphatidyltransferase activity"/>
    <property type="evidence" value="ECO:0007669"/>
    <property type="project" value="InterPro"/>
</dbReference>
<dbReference type="PROSITE" id="PS00379">
    <property type="entry name" value="CDP_ALCOHOL_P_TRANSF"/>
    <property type="match status" value="1"/>
</dbReference>
<keyword evidence="3" id="KW-0444">Lipid biosynthesis</keyword>
<dbReference type="InterPro" id="IPR000462">
    <property type="entry name" value="CDP-OH_P_trans"/>
</dbReference>
<dbReference type="AlphaFoldDB" id="A0AAV9IW05"/>
<evidence type="ECO:0000256" key="4">
    <source>
        <dbReference type="ARBA" id="ARBA00022679"/>
    </source>
</evidence>
<dbReference type="InterPro" id="IPR004570">
    <property type="entry name" value="Phosphatidylglycerol_P_synth"/>
</dbReference>
<dbReference type="Proteomes" id="UP001301350">
    <property type="component" value="Unassembled WGS sequence"/>
</dbReference>
<dbReference type="Pfam" id="PF01066">
    <property type="entry name" value="CDP-OH_P_transf"/>
    <property type="match status" value="1"/>
</dbReference>
<comment type="similarity">
    <text evidence="2 11">Belongs to the CDP-alcohol phosphatidyltransferase class-I family.</text>
</comment>
<feature type="transmembrane region" description="Helical" evidence="13">
    <location>
        <begin position="195"/>
        <end position="222"/>
    </location>
</feature>
<reference evidence="14 15" key="1">
    <citation type="submission" date="2022-07" db="EMBL/GenBank/DDBJ databases">
        <title>Genome-wide signatures of adaptation to extreme environments.</title>
        <authorList>
            <person name="Cho C.H."/>
            <person name="Yoon H.S."/>
        </authorList>
    </citation>
    <scope>NUCLEOTIDE SEQUENCE [LARGE SCALE GENOMIC DNA]</scope>
    <source>
        <strain evidence="14 15">DBV 063 E5</strain>
    </source>
</reference>
<feature type="transmembrane region" description="Helical" evidence="13">
    <location>
        <begin position="136"/>
        <end position="166"/>
    </location>
</feature>
<evidence type="ECO:0000256" key="5">
    <source>
        <dbReference type="ARBA" id="ARBA00022692"/>
    </source>
</evidence>
<keyword evidence="6 13" id="KW-1133">Transmembrane helix</keyword>
<dbReference type="NCBIfam" id="TIGR00560">
    <property type="entry name" value="pgsA"/>
    <property type="match status" value="1"/>
</dbReference>
<keyword evidence="4 11" id="KW-0808">Transferase</keyword>
<evidence type="ECO:0000256" key="9">
    <source>
        <dbReference type="ARBA" id="ARBA00023209"/>
    </source>
</evidence>
<comment type="caution">
    <text evidence="14">The sequence shown here is derived from an EMBL/GenBank/DDBJ whole genome shotgun (WGS) entry which is preliminary data.</text>
</comment>
<dbReference type="EMBL" id="JANCYW010000008">
    <property type="protein sequence ID" value="KAK4536469.1"/>
    <property type="molecule type" value="Genomic_DNA"/>
</dbReference>